<name>A0ABR1GAF9_AURAN</name>
<comment type="caution">
    <text evidence="1">The sequence shown here is derived from an EMBL/GenBank/DDBJ whole genome shotgun (WGS) entry which is preliminary data.</text>
</comment>
<organism evidence="1 2">
    <name type="scientific">Aureococcus anophagefferens</name>
    <name type="common">Harmful bloom alga</name>
    <dbReference type="NCBI Taxonomy" id="44056"/>
    <lineage>
        <taxon>Eukaryota</taxon>
        <taxon>Sar</taxon>
        <taxon>Stramenopiles</taxon>
        <taxon>Ochrophyta</taxon>
        <taxon>Pelagophyceae</taxon>
        <taxon>Pelagomonadales</taxon>
        <taxon>Pelagomonadaceae</taxon>
        <taxon>Aureococcus</taxon>
    </lineage>
</organism>
<protein>
    <submittedName>
        <fullName evidence="1">Uncharacterized protein</fullName>
    </submittedName>
</protein>
<evidence type="ECO:0000313" key="2">
    <source>
        <dbReference type="Proteomes" id="UP001363151"/>
    </source>
</evidence>
<sequence>MAAYYDPTAPETIESGLRFWSRDDAALYAYWARCGEAGALFEQPVALLRLVAYNPSFFLGLARARAARGARYLCPTGHERRRDRVEADAKRDAAAARDDAASRLALALALGPALRASRFRAAGAAYALVALPRLARSSLVAAAADVALAVAKVPYVAVAPRIRRLAAPEAKTAAAGPCLALLLFSARVGVGAVVARVVR</sequence>
<reference evidence="1 2" key="1">
    <citation type="submission" date="2024-03" db="EMBL/GenBank/DDBJ databases">
        <title>Aureococcus anophagefferens CCMP1851 and Kratosvirus quantuckense: Draft genome of a second virus-susceptible host strain in the model system.</title>
        <authorList>
            <person name="Chase E."/>
            <person name="Truchon A.R."/>
            <person name="Schepens W."/>
            <person name="Wilhelm S.W."/>
        </authorList>
    </citation>
    <scope>NUCLEOTIDE SEQUENCE [LARGE SCALE GENOMIC DNA]</scope>
    <source>
        <strain evidence="1 2">CCMP1851</strain>
    </source>
</reference>
<gene>
    <name evidence="1" type="ORF">SO694_000056118</name>
</gene>
<proteinExistence type="predicted"/>
<dbReference type="Proteomes" id="UP001363151">
    <property type="component" value="Unassembled WGS sequence"/>
</dbReference>
<evidence type="ECO:0000313" key="1">
    <source>
        <dbReference type="EMBL" id="KAK7250003.1"/>
    </source>
</evidence>
<keyword evidence="2" id="KW-1185">Reference proteome</keyword>
<accession>A0ABR1GAF9</accession>
<dbReference type="EMBL" id="JBBJCI010000039">
    <property type="protein sequence ID" value="KAK7250003.1"/>
    <property type="molecule type" value="Genomic_DNA"/>
</dbReference>